<feature type="compositionally biased region" description="Low complexity" evidence="1">
    <location>
        <begin position="190"/>
        <end position="211"/>
    </location>
</feature>
<protein>
    <submittedName>
        <fullName evidence="2">Uncharacterized protein</fullName>
    </submittedName>
</protein>
<feature type="non-terminal residue" evidence="2">
    <location>
        <position position="1"/>
    </location>
</feature>
<name>A0A9P5RDS2_9FUNG</name>
<feature type="compositionally biased region" description="Basic and acidic residues" evidence="1">
    <location>
        <begin position="176"/>
        <end position="188"/>
    </location>
</feature>
<dbReference type="Proteomes" id="UP000748756">
    <property type="component" value="Unassembled WGS sequence"/>
</dbReference>
<proteinExistence type="predicted"/>
<evidence type="ECO:0000313" key="2">
    <source>
        <dbReference type="EMBL" id="KAF9127704.1"/>
    </source>
</evidence>
<sequence length="305" mass="32760">DHNKDEEMGELDLDGIHKSHLLSDSEDSIFNIPSAQPPASPGTEIAAVKAPNGWVDDTRDAMDDFQFSDEEERNASLKRRMLEMDKEDELLESEYEQKPTDIPEGMFGPNRIRPPGQPEYRYKTVFKDIVFTPSPSQESVVQSKRPRLSSPSSSSASSSGSDSDSSDASSDEDDDKGAKKPHPLDALDKLPMMISSQSSLPSMPTLTSLSQERTTKTKKMGSLEMALKQHRGDDDEDDDDDFAITIKRTGPTAVGHGRGRGARGGAAFPGRGGRGGVTIAASGGRAGSVSSRVKASGGGLEDLFA</sequence>
<organism evidence="2 3">
    <name type="scientific">Linnemannia schmuckeri</name>
    <dbReference type="NCBI Taxonomy" id="64567"/>
    <lineage>
        <taxon>Eukaryota</taxon>
        <taxon>Fungi</taxon>
        <taxon>Fungi incertae sedis</taxon>
        <taxon>Mucoromycota</taxon>
        <taxon>Mortierellomycotina</taxon>
        <taxon>Mortierellomycetes</taxon>
        <taxon>Mortierellales</taxon>
        <taxon>Mortierellaceae</taxon>
        <taxon>Linnemannia</taxon>
    </lineage>
</organism>
<dbReference type="AlphaFoldDB" id="A0A9P5RDS2"/>
<feature type="compositionally biased region" description="Acidic residues" evidence="1">
    <location>
        <begin position="85"/>
        <end position="94"/>
    </location>
</feature>
<comment type="caution">
    <text evidence="2">The sequence shown here is derived from an EMBL/GenBank/DDBJ whole genome shotgun (WGS) entry which is preliminary data.</text>
</comment>
<feature type="compositionally biased region" description="Low complexity" evidence="1">
    <location>
        <begin position="280"/>
        <end position="293"/>
    </location>
</feature>
<feature type="compositionally biased region" description="Low complexity" evidence="1">
    <location>
        <begin position="149"/>
        <end position="168"/>
    </location>
</feature>
<dbReference type="EMBL" id="JAAAUQ010002111">
    <property type="protein sequence ID" value="KAF9127704.1"/>
    <property type="molecule type" value="Genomic_DNA"/>
</dbReference>
<feature type="region of interest" description="Disordered" evidence="1">
    <location>
        <begin position="84"/>
        <end position="119"/>
    </location>
</feature>
<evidence type="ECO:0000256" key="1">
    <source>
        <dbReference type="SAM" id="MobiDB-lite"/>
    </source>
</evidence>
<feature type="compositionally biased region" description="Polar residues" evidence="1">
    <location>
        <begin position="133"/>
        <end position="142"/>
    </location>
</feature>
<feature type="region of interest" description="Disordered" evidence="1">
    <location>
        <begin position="247"/>
        <end position="305"/>
    </location>
</feature>
<reference evidence="2" key="1">
    <citation type="journal article" date="2020" name="Fungal Divers.">
        <title>Resolving the Mortierellaceae phylogeny through synthesis of multi-gene phylogenetics and phylogenomics.</title>
        <authorList>
            <person name="Vandepol N."/>
            <person name="Liber J."/>
            <person name="Desiro A."/>
            <person name="Na H."/>
            <person name="Kennedy M."/>
            <person name="Barry K."/>
            <person name="Grigoriev I.V."/>
            <person name="Miller A.N."/>
            <person name="O'Donnell K."/>
            <person name="Stajich J.E."/>
            <person name="Bonito G."/>
        </authorList>
    </citation>
    <scope>NUCLEOTIDE SEQUENCE</scope>
    <source>
        <strain evidence="2">NRRL 6426</strain>
    </source>
</reference>
<evidence type="ECO:0000313" key="3">
    <source>
        <dbReference type="Proteomes" id="UP000748756"/>
    </source>
</evidence>
<feature type="region of interest" description="Disordered" evidence="1">
    <location>
        <begin position="132"/>
        <end position="221"/>
    </location>
</feature>
<feature type="compositionally biased region" description="Gly residues" evidence="1">
    <location>
        <begin position="296"/>
        <end position="305"/>
    </location>
</feature>
<accession>A0A9P5RDS2</accession>
<gene>
    <name evidence="2" type="ORF">BG015_004500</name>
</gene>
<keyword evidence="3" id="KW-1185">Reference proteome</keyword>